<name>M5FQV8_DACPD</name>
<dbReference type="HOGENOM" id="CLU_1927536_0_0_1"/>
<gene>
    <name evidence="1" type="ORF">DACRYDRAFT_23923</name>
</gene>
<dbReference type="RefSeq" id="XP_040626268.1">
    <property type="nucleotide sequence ID" value="XM_040773464.1"/>
</dbReference>
<proteinExistence type="predicted"/>
<keyword evidence="2" id="KW-1185">Reference proteome</keyword>
<dbReference type="AlphaFoldDB" id="M5FQV8"/>
<reference evidence="1 2" key="1">
    <citation type="journal article" date="2012" name="Science">
        <title>The Paleozoic origin of enzymatic lignin decomposition reconstructed from 31 fungal genomes.</title>
        <authorList>
            <person name="Floudas D."/>
            <person name="Binder M."/>
            <person name="Riley R."/>
            <person name="Barry K."/>
            <person name="Blanchette R.A."/>
            <person name="Henrissat B."/>
            <person name="Martinez A.T."/>
            <person name="Otillar R."/>
            <person name="Spatafora J.W."/>
            <person name="Yadav J.S."/>
            <person name="Aerts A."/>
            <person name="Benoit I."/>
            <person name="Boyd A."/>
            <person name="Carlson A."/>
            <person name="Copeland A."/>
            <person name="Coutinho P.M."/>
            <person name="de Vries R.P."/>
            <person name="Ferreira P."/>
            <person name="Findley K."/>
            <person name="Foster B."/>
            <person name="Gaskell J."/>
            <person name="Glotzer D."/>
            <person name="Gorecki P."/>
            <person name="Heitman J."/>
            <person name="Hesse C."/>
            <person name="Hori C."/>
            <person name="Igarashi K."/>
            <person name="Jurgens J.A."/>
            <person name="Kallen N."/>
            <person name="Kersten P."/>
            <person name="Kohler A."/>
            <person name="Kuees U."/>
            <person name="Kumar T.K.A."/>
            <person name="Kuo A."/>
            <person name="LaButti K."/>
            <person name="Larrondo L.F."/>
            <person name="Lindquist E."/>
            <person name="Ling A."/>
            <person name="Lombard V."/>
            <person name="Lucas S."/>
            <person name="Lundell T."/>
            <person name="Martin R."/>
            <person name="McLaughlin D.J."/>
            <person name="Morgenstern I."/>
            <person name="Morin E."/>
            <person name="Murat C."/>
            <person name="Nagy L.G."/>
            <person name="Nolan M."/>
            <person name="Ohm R.A."/>
            <person name="Patyshakuliyeva A."/>
            <person name="Rokas A."/>
            <person name="Ruiz-Duenas F.J."/>
            <person name="Sabat G."/>
            <person name="Salamov A."/>
            <person name="Samejima M."/>
            <person name="Schmutz J."/>
            <person name="Slot J.C."/>
            <person name="St John F."/>
            <person name="Stenlid J."/>
            <person name="Sun H."/>
            <person name="Sun S."/>
            <person name="Syed K."/>
            <person name="Tsang A."/>
            <person name="Wiebenga A."/>
            <person name="Young D."/>
            <person name="Pisabarro A."/>
            <person name="Eastwood D.C."/>
            <person name="Martin F."/>
            <person name="Cullen D."/>
            <person name="Grigoriev I.V."/>
            <person name="Hibbett D.S."/>
        </authorList>
    </citation>
    <scope>NUCLEOTIDE SEQUENCE [LARGE SCALE GENOMIC DNA]</scope>
    <source>
        <strain evidence="1 2">DJM-731 SS1</strain>
    </source>
</reference>
<dbReference type="GeneID" id="63688526"/>
<dbReference type="Proteomes" id="UP000030653">
    <property type="component" value="Unassembled WGS sequence"/>
</dbReference>
<accession>M5FQV8</accession>
<organism evidence="1 2">
    <name type="scientific">Dacryopinax primogenitus (strain DJM 731)</name>
    <name type="common">Brown rot fungus</name>
    <dbReference type="NCBI Taxonomy" id="1858805"/>
    <lineage>
        <taxon>Eukaryota</taxon>
        <taxon>Fungi</taxon>
        <taxon>Dikarya</taxon>
        <taxon>Basidiomycota</taxon>
        <taxon>Agaricomycotina</taxon>
        <taxon>Dacrymycetes</taxon>
        <taxon>Dacrymycetales</taxon>
        <taxon>Dacrymycetaceae</taxon>
        <taxon>Dacryopinax</taxon>
    </lineage>
</organism>
<evidence type="ECO:0000313" key="1">
    <source>
        <dbReference type="EMBL" id="EJT99370.1"/>
    </source>
</evidence>
<dbReference type="EMBL" id="JH795870">
    <property type="protein sequence ID" value="EJT99370.1"/>
    <property type="molecule type" value="Genomic_DNA"/>
</dbReference>
<sequence>MYVSPVLEPPLHPLTSQGITEQLSPQCNRVMLEGLAMDRRGVQWEPGGGRVIDSGISQQANNTPAQYASGVAAVPANFRTDPHPWLRESQEVSILEVLLEIDALLEMNDIREEATSSVLRADCDGSRDEQQ</sequence>
<protein>
    <submittedName>
        <fullName evidence="1">Uncharacterized protein</fullName>
    </submittedName>
</protein>
<evidence type="ECO:0000313" key="2">
    <source>
        <dbReference type="Proteomes" id="UP000030653"/>
    </source>
</evidence>